<dbReference type="Proteomes" id="UP000821865">
    <property type="component" value="Chromosome 3"/>
</dbReference>
<organism evidence="1 2">
    <name type="scientific">Dermacentor silvarum</name>
    <name type="common">Tick</name>
    <dbReference type="NCBI Taxonomy" id="543639"/>
    <lineage>
        <taxon>Eukaryota</taxon>
        <taxon>Metazoa</taxon>
        <taxon>Ecdysozoa</taxon>
        <taxon>Arthropoda</taxon>
        <taxon>Chelicerata</taxon>
        <taxon>Arachnida</taxon>
        <taxon>Acari</taxon>
        <taxon>Parasitiformes</taxon>
        <taxon>Ixodida</taxon>
        <taxon>Ixodoidea</taxon>
        <taxon>Ixodidae</taxon>
        <taxon>Rhipicephalinae</taxon>
        <taxon>Dermacentor</taxon>
    </lineage>
</organism>
<accession>A0ACB8D343</accession>
<dbReference type="EMBL" id="CM023472">
    <property type="protein sequence ID" value="KAH7958811.1"/>
    <property type="molecule type" value="Genomic_DNA"/>
</dbReference>
<comment type="caution">
    <text evidence="1">The sequence shown here is derived from an EMBL/GenBank/DDBJ whole genome shotgun (WGS) entry which is preliminary data.</text>
</comment>
<reference evidence="1" key="1">
    <citation type="submission" date="2020-05" db="EMBL/GenBank/DDBJ databases">
        <title>Large-scale comparative analyses of tick genomes elucidate their genetic diversity and vector capacities.</title>
        <authorList>
            <person name="Jia N."/>
            <person name="Wang J."/>
            <person name="Shi W."/>
            <person name="Du L."/>
            <person name="Sun Y."/>
            <person name="Zhan W."/>
            <person name="Jiang J."/>
            <person name="Wang Q."/>
            <person name="Zhang B."/>
            <person name="Ji P."/>
            <person name="Sakyi L.B."/>
            <person name="Cui X."/>
            <person name="Yuan T."/>
            <person name="Jiang B."/>
            <person name="Yang W."/>
            <person name="Lam T.T.-Y."/>
            <person name="Chang Q."/>
            <person name="Ding S."/>
            <person name="Wang X."/>
            <person name="Zhu J."/>
            <person name="Ruan X."/>
            <person name="Zhao L."/>
            <person name="Wei J."/>
            <person name="Que T."/>
            <person name="Du C."/>
            <person name="Cheng J."/>
            <person name="Dai P."/>
            <person name="Han X."/>
            <person name="Huang E."/>
            <person name="Gao Y."/>
            <person name="Liu J."/>
            <person name="Shao H."/>
            <person name="Ye R."/>
            <person name="Li L."/>
            <person name="Wei W."/>
            <person name="Wang X."/>
            <person name="Wang C."/>
            <person name="Yang T."/>
            <person name="Huo Q."/>
            <person name="Li W."/>
            <person name="Guo W."/>
            <person name="Chen H."/>
            <person name="Zhou L."/>
            <person name="Ni X."/>
            <person name="Tian J."/>
            <person name="Zhou Y."/>
            <person name="Sheng Y."/>
            <person name="Liu T."/>
            <person name="Pan Y."/>
            <person name="Xia L."/>
            <person name="Li J."/>
            <person name="Zhao F."/>
            <person name="Cao W."/>
        </authorList>
    </citation>
    <scope>NUCLEOTIDE SEQUENCE</scope>
    <source>
        <strain evidence="1">Dsil-2018</strain>
    </source>
</reference>
<gene>
    <name evidence="1" type="ORF">HPB49_005426</name>
</gene>
<sequence>MSVARAVAIFSPQVPSVLRFLENHGRQLGARGFDRCFPTIEFMKLVYKWFTLQNFKSTLFWLSKDPLRMPFYGPDDERYQRGQRDRLRWEGNKTCPPQAAPVATPEKDIKKLLLPHLVALENYPSPPHQSLRTSTLGLIDGFCIRAVQDNVSCEG</sequence>
<name>A0ACB8D343_DERSI</name>
<evidence type="ECO:0000313" key="2">
    <source>
        <dbReference type="Proteomes" id="UP000821865"/>
    </source>
</evidence>
<evidence type="ECO:0000313" key="1">
    <source>
        <dbReference type="EMBL" id="KAH7958811.1"/>
    </source>
</evidence>
<protein>
    <submittedName>
        <fullName evidence="1">Uncharacterized protein</fullName>
    </submittedName>
</protein>
<keyword evidence="2" id="KW-1185">Reference proteome</keyword>
<proteinExistence type="predicted"/>